<feature type="region of interest" description="Disordered" evidence="1">
    <location>
        <begin position="140"/>
        <end position="159"/>
    </location>
</feature>
<feature type="compositionally biased region" description="Basic and acidic residues" evidence="1">
    <location>
        <begin position="143"/>
        <end position="152"/>
    </location>
</feature>
<dbReference type="EMBL" id="JAGFNP010000010">
    <property type="protein sequence ID" value="MBO3734649.1"/>
    <property type="molecule type" value="Genomic_DNA"/>
</dbReference>
<evidence type="ECO:0000313" key="4">
    <source>
        <dbReference type="Proteomes" id="UP000681341"/>
    </source>
</evidence>
<feature type="signal peptide" evidence="2">
    <location>
        <begin position="1"/>
        <end position="27"/>
    </location>
</feature>
<evidence type="ECO:0000256" key="2">
    <source>
        <dbReference type="SAM" id="SignalP"/>
    </source>
</evidence>
<name>A0ABS3U791_9ACTN</name>
<proteinExistence type="predicted"/>
<evidence type="ECO:0008006" key="5">
    <source>
        <dbReference type="Google" id="ProtNLM"/>
    </source>
</evidence>
<accession>A0ABS3U791</accession>
<evidence type="ECO:0000256" key="1">
    <source>
        <dbReference type="SAM" id="MobiDB-lite"/>
    </source>
</evidence>
<keyword evidence="2" id="KW-0732">Signal</keyword>
<feature type="chain" id="PRO_5047132757" description="ATP-binding protein" evidence="2">
    <location>
        <begin position="28"/>
        <end position="195"/>
    </location>
</feature>
<evidence type="ECO:0000313" key="3">
    <source>
        <dbReference type="EMBL" id="MBO3734649.1"/>
    </source>
</evidence>
<protein>
    <recommendedName>
        <fullName evidence="5">ATP-binding protein</fullName>
    </recommendedName>
</protein>
<organism evidence="3 4">
    <name type="scientific">Glycomyces niveus</name>
    <dbReference type="NCBI Taxonomy" id="2820287"/>
    <lineage>
        <taxon>Bacteria</taxon>
        <taxon>Bacillati</taxon>
        <taxon>Actinomycetota</taxon>
        <taxon>Actinomycetes</taxon>
        <taxon>Glycomycetales</taxon>
        <taxon>Glycomycetaceae</taxon>
        <taxon>Glycomyces</taxon>
    </lineage>
</organism>
<keyword evidence="4" id="KW-1185">Reference proteome</keyword>
<sequence length="195" mass="18727">MRTVRTAGLIGGLATGALLLAGTAAQAADTEAPESTGDLVMATPEALGGLPVSPDAVTGLTGGVTDKVPGMDAVSSVPGVGSLVPEAAVAEASGGHPTAGAILEPDQLASDLEQAVPGSDVLADAVAQVDAVGLGVTETDNMPEAKGDKVKAGQDTSVDAHQNTRAEAPAGPLGAVPGGDLLSDLGGGLPVPLPF</sequence>
<reference evidence="3 4" key="1">
    <citation type="submission" date="2021-03" db="EMBL/GenBank/DDBJ databases">
        <title>Glycomyces sp. nov., a novel actinomycete isolated from soil.</title>
        <authorList>
            <person name="Yang X."/>
            <person name="Xu X."/>
        </authorList>
    </citation>
    <scope>NUCLEOTIDE SEQUENCE [LARGE SCALE GENOMIC DNA]</scope>
    <source>
        <strain evidence="3 4">NEAU-S30</strain>
    </source>
</reference>
<gene>
    <name evidence="3" type="ORF">J5V16_17620</name>
</gene>
<comment type="caution">
    <text evidence="3">The sequence shown here is derived from an EMBL/GenBank/DDBJ whole genome shotgun (WGS) entry which is preliminary data.</text>
</comment>
<dbReference type="Proteomes" id="UP000681341">
    <property type="component" value="Unassembled WGS sequence"/>
</dbReference>
<dbReference type="RefSeq" id="WP_208497823.1">
    <property type="nucleotide sequence ID" value="NZ_JAGFNP010000010.1"/>
</dbReference>